<dbReference type="Proteomes" id="UP000192927">
    <property type="component" value="Unassembled WGS sequence"/>
</dbReference>
<dbReference type="SUPFAM" id="SSF56672">
    <property type="entry name" value="DNA/RNA polymerases"/>
    <property type="match status" value="1"/>
</dbReference>
<proteinExistence type="predicted"/>
<accession>A0A1W5CRQ1</accession>
<evidence type="ECO:0000259" key="2">
    <source>
        <dbReference type="Pfam" id="PF17919"/>
    </source>
</evidence>
<evidence type="ECO:0000256" key="1">
    <source>
        <dbReference type="SAM" id="MobiDB-lite"/>
    </source>
</evidence>
<dbReference type="AlphaFoldDB" id="A0A1W5CRQ1"/>
<feature type="domain" description="Reverse transcriptase/retrotransposon-derived protein RNase H-like" evidence="2">
    <location>
        <begin position="2"/>
        <end position="64"/>
    </location>
</feature>
<dbReference type="InterPro" id="IPR043502">
    <property type="entry name" value="DNA/RNA_pol_sf"/>
</dbReference>
<evidence type="ECO:0000313" key="4">
    <source>
        <dbReference type="Proteomes" id="UP000192927"/>
    </source>
</evidence>
<feature type="region of interest" description="Disordered" evidence="1">
    <location>
        <begin position="282"/>
        <end position="307"/>
    </location>
</feature>
<feature type="compositionally biased region" description="Basic and acidic residues" evidence="1">
    <location>
        <begin position="289"/>
        <end position="306"/>
    </location>
</feature>
<feature type="compositionally biased region" description="Basic and acidic residues" evidence="1">
    <location>
        <begin position="162"/>
        <end position="183"/>
    </location>
</feature>
<organism evidence="3 4">
    <name type="scientific">Lasallia pustulata</name>
    <dbReference type="NCBI Taxonomy" id="136370"/>
    <lineage>
        <taxon>Eukaryota</taxon>
        <taxon>Fungi</taxon>
        <taxon>Dikarya</taxon>
        <taxon>Ascomycota</taxon>
        <taxon>Pezizomycotina</taxon>
        <taxon>Lecanoromycetes</taxon>
        <taxon>OSLEUM clade</taxon>
        <taxon>Umbilicariomycetidae</taxon>
        <taxon>Umbilicariales</taxon>
        <taxon>Umbilicariaceae</taxon>
        <taxon>Lasallia</taxon>
    </lineage>
</organism>
<protein>
    <submittedName>
        <fullName evidence="3">Gag polymerase env</fullName>
    </submittedName>
</protein>
<sequence length="371" mass="41537">MNARLLQYFDENKPMRVETDTSAFVIGRILAQQFEIDSHLHWLPVAYYSKKLLDMETQYGIGKKNPANSVSRRPDYKLLKASTTLTAAETVQQSFRLGSNDYKPVQEKLYTLAVMTLRPRRPVQQVQQEDVVPNINIDVGIEDSGAATAEESSVQHLPAQEASRDGDDVRRPGYPEAQHRSIEDSTADAEAMDIDNTVGNDPIGLQIEAGTADEMAESLRLMATHTPIGGKATAYITSPLEKEPRPVTDSTSVETHQLIVNLPTKEASALEEAIRLAGIEEENLEEERETTRDGKQRATSHDRLSTEEVLGSHTIEERELLIQEASLAQEKADIEVRLLRKARDKYDRKEFARGLSGKCNQLAVERNLEKE</sequence>
<reference evidence="4" key="1">
    <citation type="submission" date="2017-03" db="EMBL/GenBank/DDBJ databases">
        <authorList>
            <person name="Sharma R."/>
            <person name="Thines M."/>
        </authorList>
    </citation>
    <scope>NUCLEOTIDE SEQUENCE [LARGE SCALE GENOMIC DNA]</scope>
</reference>
<dbReference type="EMBL" id="FWEW01000047">
    <property type="protein sequence ID" value="SLM33513.1"/>
    <property type="molecule type" value="Genomic_DNA"/>
</dbReference>
<dbReference type="InterPro" id="IPR041577">
    <property type="entry name" value="RT_RNaseH_2"/>
</dbReference>
<feature type="region of interest" description="Disordered" evidence="1">
    <location>
        <begin position="146"/>
        <end position="188"/>
    </location>
</feature>
<dbReference type="Pfam" id="PF17919">
    <property type="entry name" value="RT_RNaseH_2"/>
    <property type="match status" value="1"/>
</dbReference>
<keyword evidence="4" id="KW-1185">Reference proteome</keyword>
<name>A0A1W5CRQ1_9LECA</name>
<evidence type="ECO:0000313" key="3">
    <source>
        <dbReference type="EMBL" id="SLM33513.1"/>
    </source>
</evidence>